<protein>
    <submittedName>
        <fullName evidence="1">Uncharacterized protein</fullName>
    </submittedName>
</protein>
<dbReference type="EnsemblPlants" id="AVESA.00010b.r2.4AG0605130.1">
    <property type="protein sequence ID" value="AVESA.00010b.r2.4AG0605130.1.CDS"/>
    <property type="gene ID" value="AVESA.00010b.r2.4AG0605130"/>
</dbReference>
<dbReference type="Proteomes" id="UP001732700">
    <property type="component" value="Chromosome 4A"/>
</dbReference>
<organism evidence="1 2">
    <name type="scientific">Avena sativa</name>
    <name type="common">Oat</name>
    <dbReference type="NCBI Taxonomy" id="4498"/>
    <lineage>
        <taxon>Eukaryota</taxon>
        <taxon>Viridiplantae</taxon>
        <taxon>Streptophyta</taxon>
        <taxon>Embryophyta</taxon>
        <taxon>Tracheophyta</taxon>
        <taxon>Spermatophyta</taxon>
        <taxon>Magnoliopsida</taxon>
        <taxon>Liliopsida</taxon>
        <taxon>Poales</taxon>
        <taxon>Poaceae</taxon>
        <taxon>BOP clade</taxon>
        <taxon>Pooideae</taxon>
        <taxon>Poodae</taxon>
        <taxon>Poeae</taxon>
        <taxon>Poeae Chloroplast Group 1 (Aveneae type)</taxon>
        <taxon>Aveninae</taxon>
        <taxon>Avena</taxon>
    </lineage>
</organism>
<evidence type="ECO:0000313" key="2">
    <source>
        <dbReference type="Proteomes" id="UP001732700"/>
    </source>
</evidence>
<accession>A0ACD5WBE4</accession>
<proteinExistence type="predicted"/>
<name>A0ACD5WBE4_AVESA</name>
<keyword evidence="2" id="KW-1185">Reference proteome</keyword>
<reference evidence="1" key="1">
    <citation type="submission" date="2021-05" db="EMBL/GenBank/DDBJ databases">
        <authorList>
            <person name="Scholz U."/>
            <person name="Mascher M."/>
            <person name="Fiebig A."/>
        </authorList>
    </citation>
    <scope>NUCLEOTIDE SEQUENCE [LARGE SCALE GENOMIC DNA]</scope>
</reference>
<sequence length="603" mass="67487">MVYTSTELRECMDKRNNIRNMSVIGHFSHGKSTLVDSLVEATGIDRKGVSMDVHMTHTRPDEAQRSISIKSTGISLLYDMDNKSLEDYKGERDGNKYLINLLDSPGHVEFSSEVTAALRITDGTMLIVDCVEGLSVQTETLLQQALGERVKPVLCLNKMDKLFPGLQLDSVKSVYPGEHAYNILYNAIENANHIMAANKDEWLGDVEFCPRNGNVAFSSGLHDWAFTLTDIAKMCASKFGIEESIVIEKIWGDHFYIKTTNTWTKENIGPRKCVRGFLRFCYNPIQKIINACMSDDKVKLWNLCKELGVRMSDDEKKLSGVALVKCVMQTWLPASTALFGMAISHLPSPSEAQKYRVEKLYEGPLDDIYAQAIGSCDPKGPLMLYVSKMIPSAEVGRFFALGRVFSGRIANNMKVRIMGPSYIPSMSNDLYVTTVQHTFIWMGRSHDGVEDIPCGNTVCMTGLEEFITKSATLTNEEEVDAWPVRAMKFCVSPVVYVTVECKVIKDIPELVEGLKHLAKSDLIVLCSAVKSRSCTIAGTGELHLEIFLNDLRGVFMDGSKINISLPEIPFCETILGKCGPQEYNSRNKRNSVCLWRLAHWMRN</sequence>
<evidence type="ECO:0000313" key="1">
    <source>
        <dbReference type="EnsemblPlants" id="AVESA.00010b.r2.4AG0605130.1.CDS"/>
    </source>
</evidence>
<reference evidence="1" key="2">
    <citation type="submission" date="2025-09" db="UniProtKB">
        <authorList>
            <consortium name="EnsemblPlants"/>
        </authorList>
    </citation>
    <scope>IDENTIFICATION</scope>
</reference>